<evidence type="ECO:0000256" key="8">
    <source>
        <dbReference type="SAM" id="SignalP"/>
    </source>
</evidence>
<evidence type="ECO:0000256" key="1">
    <source>
        <dbReference type="ARBA" id="ARBA00004418"/>
    </source>
</evidence>
<evidence type="ECO:0000256" key="6">
    <source>
        <dbReference type="ARBA" id="ARBA00023284"/>
    </source>
</evidence>
<dbReference type="EMBL" id="JAKGAS010000005">
    <property type="protein sequence ID" value="MCF2948756.1"/>
    <property type="molecule type" value="Genomic_DNA"/>
</dbReference>
<keyword evidence="11" id="KW-1185">Reference proteome</keyword>
<dbReference type="CDD" id="cd03019">
    <property type="entry name" value="DsbA_DsbA"/>
    <property type="match status" value="1"/>
</dbReference>
<keyword evidence="4 7" id="KW-0574">Periplasm</keyword>
<accession>A0ABS9D7A7</accession>
<dbReference type="PIRSF" id="PIRSF001488">
    <property type="entry name" value="Tdi_protein"/>
    <property type="match status" value="1"/>
</dbReference>
<organism evidence="10 11">
    <name type="scientific">Paraglaciecola algarum</name>
    <dbReference type="NCBI Taxonomy" id="3050085"/>
    <lineage>
        <taxon>Bacteria</taxon>
        <taxon>Pseudomonadati</taxon>
        <taxon>Pseudomonadota</taxon>
        <taxon>Gammaproteobacteria</taxon>
        <taxon>Alteromonadales</taxon>
        <taxon>Alteromonadaceae</taxon>
        <taxon>Paraglaciecola</taxon>
    </lineage>
</organism>
<keyword evidence="6" id="KW-0676">Redox-active center</keyword>
<dbReference type="PANTHER" id="PTHR35891:SF2">
    <property type="entry name" value="THIOL:DISULFIDE INTERCHANGE PROTEIN DSBA"/>
    <property type="match status" value="1"/>
</dbReference>
<evidence type="ECO:0000256" key="4">
    <source>
        <dbReference type="ARBA" id="ARBA00022764"/>
    </source>
</evidence>
<evidence type="ECO:0000259" key="9">
    <source>
        <dbReference type="PROSITE" id="PS51352"/>
    </source>
</evidence>
<evidence type="ECO:0000313" key="11">
    <source>
        <dbReference type="Proteomes" id="UP001521137"/>
    </source>
</evidence>
<dbReference type="Proteomes" id="UP001521137">
    <property type="component" value="Unassembled WGS sequence"/>
</dbReference>
<evidence type="ECO:0000256" key="3">
    <source>
        <dbReference type="ARBA" id="ARBA00022729"/>
    </source>
</evidence>
<dbReference type="PANTHER" id="PTHR35891">
    <property type="entry name" value="THIOL:DISULFIDE INTERCHANGE PROTEIN DSBA"/>
    <property type="match status" value="1"/>
</dbReference>
<evidence type="ECO:0000256" key="5">
    <source>
        <dbReference type="ARBA" id="ARBA00023157"/>
    </source>
</evidence>
<feature type="signal peptide" evidence="8">
    <location>
        <begin position="1"/>
        <end position="20"/>
    </location>
</feature>
<dbReference type="InterPro" id="IPR050824">
    <property type="entry name" value="Thiol_disulfide_DsbA"/>
</dbReference>
<feature type="domain" description="Thioredoxin" evidence="9">
    <location>
        <begin position="10"/>
        <end position="205"/>
    </location>
</feature>
<evidence type="ECO:0000256" key="2">
    <source>
        <dbReference type="ARBA" id="ARBA00005791"/>
    </source>
</evidence>
<comment type="similarity">
    <text evidence="2">Belongs to the thioredoxin family. DsbA subfamily.</text>
</comment>
<proteinExistence type="inferred from homology"/>
<dbReference type="Pfam" id="PF01323">
    <property type="entry name" value="DSBA"/>
    <property type="match status" value="1"/>
</dbReference>
<keyword evidence="3 8" id="KW-0732">Signal</keyword>
<dbReference type="InterPro" id="IPR013766">
    <property type="entry name" value="Thioredoxin_domain"/>
</dbReference>
<protein>
    <recommendedName>
        <fullName evidence="7">Thiol:disulfide interchange protein</fullName>
    </recommendedName>
</protein>
<keyword evidence="5 7" id="KW-1015">Disulfide bond</keyword>
<sequence length="207" mass="23629">MKKILLTALLALFIPLQACAQEQWKKGEHYQVINDNATAKPEIIEFFSFWCPHCYNFEPIVKNLKSKLPEGTSFQKVHVNFMRSASPKTQDEATRAMMVGRALKREDALNLAIFKYIHVQKSSVASLKDLQNVFIVNGVEPADFDKMANSFGVNSMVQKNNKIFGQYRKNLSSVPSFIVNGKFKATFTRDMTPDDMVDLLVWLTKQK</sequence>
<dbReference type="InterPro" id="IPR023205">
    <property type="entry name" value="DsbA/DsbL"/>
</dbReference>
<feature type="chain" id="PRO_5046978135" description="Thiol:disulfide interchange protein" evidence="8">
    <location>
        <begin position="21"/>
        <end position="207"/>
    </location>
</feature>
<reference evidence="10 11" key="1">
    <citation type="submission" date="2022-01" db="EMBL/GenBank/DDBJ databases">
        <title>Paraglaciecola sp. G1-23.</title>
        <authorList>
            <person name="Jin M.S."/>
            <person name="Han D.M."/>
            <person name="Kim H.M."/>
            <person name="Jeon C.O."/>
        </authorList>
    </citation>
    <scope>NUCLEOTIDE SEQUENCE [LARGE SCALE GENOMIC DNA]</scope>
    <source>
        <strain evidence="10 11">G1-23</strain>
    </source>
</reference>
<comment type="caution">
    <text evidence="10">The sequence shown here is derived from an EMBL/GenBank/DDBJ whole genome shotgun (WGS) entry which is preliminary data.</text>
</comment>
<evidence type="ECO:0000256" key="7">
    <source>
        <dbReference type="PIRNR" id="PIRNR001488"/>
    </source>
</evidence>
<comment type="subcellular location">
    <subcellularLocation>
        <location evidence="1 7">Periplasm</location>
    </subcellularLocation>
</comment>
<dbReference type="SUPFAM" id="SSF52833">
    <property type="entry name" value="Thioredoxin-like"/>
    <property type="match status" value="1"/>
</dbReference>
<dbReference type="RefSeq" id="WP_235312749.1">
    <property type="nucleotide sequence ID" value="NZ_JAKGAS010000005.1"/>
</dbReference>
<dbReference type="PROSITE" id="PS00194">
    <property type="entry name" value="THIOREDOXIN_1"/>
    <property type="match status" value="1"/>
</dbReference>
<dbReference type="PROSITE" id="PS51352">
    <property type="entry name" value="THIOREDOXIN_2"/>
    <property type="match status" value="1"/>
</dbReference>
<dbReference type="InterPro" id="IPR036249">
    <property type="entry name" value="Thioredoxin-like_sf"/>
</dbReference>
<dbReference type="Gene3D" id="3.40.30.10">
    <property type="entry name" value="Glutaredoxin"/>
    <property type="match status" value="1"/>
</dbReference>
<dbReference type="InterPro" id="IPR017937">
    <property type="entry name" value="Thioredoxin_CS"/>
</dbReference>
<evidence type="ECO:0000313" key="10">
    <source>
        <dbReference type="EMBL" id="MCF2948756.1"/>
    </source>
</evidence>
<gene>
    <name evidence="10" type="ORF">L0668_11610</name>
</gene>
<dbReference type="InterPro" id="IPR001853">
    <property type="entry name" value="DSBA-like_thioredoxin_dom"/>
</dbReference>
<name>A0ABS9D7A7_9ALTE</name>